<reference evidence="2 3" key="1">
    <citation type="journal article" date="2019" name="Int. J. Syst. Evol. Microbiol.">
        <title>The Global Catalogue of Microorganisms (GCM) 10K type strain sequencing project: providing services to taxonomists for standard genome sequencing and annotation.</title>
        <authorList>
            <consortium name="The Broad Institute Genomics Platform"/>
            <consortium name="The Broad Institute Genome Sequencing Center for Infectious Disease"/>
            <person name="Wu L."/>
            <person name="Ma J."/>
        </authorList>
    </citation>
    <scope>NUCLEOTIDE SEQUENCE [LARGE SCALE GENOMIC DNA]</scope>
    <source>
        <strain evidence="2 3">JCM 10303</strain>
    </source>
</reference>
<dbReference type="Gene3D" id="3.40.50.1820">
    <property type="entry name" value="alpha/beta hydrolase"/>
    <property type="match status" value="1"/>
</dbReference>
<keyword evidence="3" id="KW-1185">Reference proteome</keyword>
<dbReference type="InterPro" id="IPR000073">
    <property type="entry name" value="AB_hydrolase_1"/>
</dbReference>
<dbReference type="PANTHER" id="PTHR46438:SF2">
    <property type="entry name" value="ALPHA_BETA-HYDROLASES SUPERFAMILY PROTEIN"/>
    <property type="match status" value="1"/>
</dbReference>
<keyword evidence="2" id="KW-0378">Hydrolase</keyword>
<evidence type="ECO:0000313" key="3">
    <source>
        <dbReference type="Proteomes" id="UP001500729"/>
    </source>
</evidence>
<dbReference type="RefSeq" id="WP_009948997.1">
    <property type="nucleotide sequence ID" value="NZ_BAAAGS010000057.1"/>
</dbReference>
<accession>A0ABN1DU90</accession>
<comment type="caution">
    <text evidence="2">The sequence shown here is derived from an EMBL/GenBank/DDBJ whole genome shotgun (WGS) entry which is preliminary data.</text>
</comment>
<dbReference type="Proteomes" id="UP001500729">
    <property type="component" value="Unassembled WGS sequence"/>
</dbReference>
<organism evidence="2 3">
    <name type="scientific">Saccharopolyspora erythraea</name>
    <name type="common">Streptomyces erythraeus</name>
    <dbReference type="NCBI Taxonomy" id="1836"/>
    <lineage>
        <taxon>Bacteria</taxon>
        <taxon>Bacillati</taxon>
        <taxon>Actinomycetota</taxon>
        <taxon>Actinomycetes</taxon>
        <taxon>Pseudonocardiales</taxon>
        <taxon>Pseudonocardiaceae</taxon>
        <taxon>Saccharopolyspora</taxon>
    </lineage>
</organism>
<feature type="domain" description="AB hydrolase-1" evidence="1">
    <location>
        <begin position="54"/>
        <end position="277"/>
    </location>
</feature>
<name>A0ABN1DU90_SACER</name>
<dbReference type="PANTHER" id="PTHR46438">
    <property type="entry name" value="ALPHA/BETA-HYDROLASES SUPERFAMILY PROTEIN"/>
    <property type="match status" value="1"/>
</dbReference>
<protein>
    <submittedName>
        <fullName evidence="2">Alpha/beta hydrolase</fullName>
    </submittedName>
</protein>
<evidence type="ECO:0000259" key="1">
    <source>
        <dbReference type="Pfam" id="PF12697"/>
    </source>
</evidence>
<dbReference type="GO" id="GO:0016787">
    <property type="term" value="F:hydrolase activity"/>
    <property type="evidence" value="ECO:0007669"/>
    <property type="project" value="UniProtKB-KW"/>
</dbReference>
<dbReference type="SUPFAM" id="SSF53474">
    <property type="entry name" value="alpha/beta-Hydrolases"/>
    <property type="match status" value="1"/>
</dbReference>
<dbReference type="Pfam" id="PF12697">
    <property type="entry name" value="Abhydrolase_6"/>
    <property type="match status" value="1"/>
</dbReference>
<sequence>MSEIYRSEAGARLLREQYLAALEHWPVDNERLRVPTPEGETFVLACGPATASPLVLLHGSGGNSAQWMDRIAELAARFRVYAVDVIGEPGLSAASRPPAASDRYALWLEAVLDFLGVRSAAVMGSSLGGWLALDFATRRPERVRRLALSCPLGLGRNRKGFFVEAVLLSVLGRRGQRRTVARTLGPGLSTMEPAVAEAVVEQVCVLSKHYRYRSNVLPVFGDEALRRLTMPVHVLFGRLDVMVDAVHATRRLEAAAPHATVRLLPGIGHFIPAHSEAEREFLTGSRRV</sequence>
<dbReference type="PRINTS" id="PR00111">
    <property type="entry name" value="ABHYDROLASE"/>
</dbReference>
<evidence type="ECO:0000313" key="2">
    <source>
        <dbReference type="EMBL" id="GAA0552423.1"/>
    </source>
</evidence>
<dbReference type="InterPro" id="IPR029058">
    <property type="entry name" value="AB_hydrolase_fold"/>
</dbReference>
<gene>
    <name evidence="2" type="ORF">GCM10009533_58300</name>
</gene>
<proteinExistence type="predicted"/>
<dbReference type="EMBL" id="BAAAGS010000057">
    <property type="protein sequence ID" value="GAA0552423.1"/>
    <property type="molecule type" value="Genomic_DNA"/>
</dbReference>